<dbReference type="CDD" id="cd06592">
    <property type="entry name" value="GH31_NET37"/>
    <property type="match status" value="1"/>
</dbReference>
<evidence type="ECO:0000259" key="6">
    <source>
        <dbReference type="Pfam" id="PF21365"/>
    </source>
</evidence>
<accession>A0ABQ3N5M6</accession>
<dbReference type="PANTHER" id="PTHR43053:SF4">
    <property type="entry name" value="MYOGENESIS-REGULATING GLYCOSIDASE"/>
    <property type="match status" value="1"/>
</dbReference>
<dbReference type="InterPro" id="IPR050985">
    <property type="entry name" value="Alpha-glycosidase_related"/>
</dbReference>
<dbReference type="SUPFAM" id="SSF51011">
    <property type="entry name" value="Glycosyl hydrolase domain"/>
    <property type="match status" value="1"/>
</dbReference>
<evidence type="ECO:0000259" key="5">
    <source>
        <dbReference type="Pfam" id="PF01055"/>
    </source>
</evidence>
<evidence type="ECO:0000256" key="3">
    <source>
        <dbReference type="ARBA" id="ARBA00023295"/>
    </source>
</evidence>
<dbReference type="PANTHER" id="PTHR43053">
    <property type="entry name" value="GLYCOSIDASE FAMILY 31"/>
    <property type="match status" value="1"/>
</dbReference>
<keyword evidence="8" id="KW-1185">Reference proteome</keyword>
<dbReference type="InterPro" id="IPR000322">
    <property type="entry name" value="Glyco_hydro_31_TIM"/>
</dbReference>
<protein>
    <submittedName>
        <fullName evidence="7">Glycoside hydrolase</fullName>
    </submittedName>
</protein>
<dbReference type="EMBL" id="BNDS01000017">
    <property type="protein sequence ID" value="GHI00023.1"/>
    <property type="molecule type" value="Genomic_DNA"/>
</dbReference>
<reference evidence="7 8" key="1">
    <citation type="journal article" date="2022" name="Int. J. Syst. Evol. Microbiol.">
        <title>Neobacillus kokaensis sp. nov., isolated from soil.</title>
        <authorList>
            <person name="Yuki K."/>
            <person name="Matsubara H."/>
            <person name="Yamaguchi S."/>
        </authorList>
    </citation>
    <scope>NUCLEOTIDE SEQUENCE [LARGE SCALE GENOMIC DNA]</scope>
    <source>
        <strain evidence="7 8">LOB 377</strain>
    </source>
</reference>
<dbReference type="InterPro" id="IPR013780">
    <property type="entry name" value="Glyco_hydro_b"/>
</dbReference>
<feature type="domain" description="Glycoside hydrolase family 31 TIM barrel" evidence="5">
    <location>
        <begin position="127"/>
        <end position="389"/>
    </location>
</feature>
<dbReference type="RefSeq" id="WP_191275103.1">
    <property type="nucleotide sequence ID" value="NZ_BNDS01000017.1"/>
</dbReference>
<gene>
    <name evidence="7" type="ORF">AM1BK_35650</name>
</gene>
<dbReference type="SUPFAM" id="SSF51445">
    <property type="entry name" value="(Trans)glycosidases"/>
    <property type="match status" value="1"/>
</dbReference>
<dbReference type="Pfam" id="PF21365">
    <property type="entry name" value="Glyco_hydro_31_3rd"/>
    <property type="match status" value="1"/>
</dbReference>
<dbReference type="Gene3D" id="3.20.20.80">
    <property type="entry name" value="Glycosidases"/>
    <property type="match status" value="1"/>
</dbReference>
<evidence type="ECO:0000313" key="7">
    <source>
        <dbReference type="EMBL" id="GHI00023.1"/>
    </source>
</evidence>
<dbReference type="InterPro" id="IPR017853">
    <property type="entry name" value="GH"/>
</dbReference>
<comment type="caution">
    <text evidence="7">The sequence shown here is derived from an EMBL/GenBank/DDBJ whole genome shotgun (WGS) entry which is preliminary data.</text>
</comment>
<evidence type="ECO:0000313" key="8">
    <source>
        <dbReference type="Proteomes" id="UP000637074"/>
    </source>
</evidence>
<dbReference type="GO" id="GO:0016787">
    <property type="term" value="F:hydrolase activity"/>
    <property type="evidence" value="ECO:0007669"/>
    <property type="project" value="UniProtKB-KW"/>
</dbReference>
<keyword evidence="2 4" id="KW-0378">Hydrolase</keyword>
<proteinExistence type="inferred from homology"/>
<dbReference type="Pfam" id="PF01055">
    <property type="entry name" value="Glyco_hydro_31_2nd"/>
    <property type="match status" value="1"/>
</dbReference>
<evidence type="ECO:0000256" key="1">
    <source>
        <dbReference type="ARBA" id="ARBA00007806"/>
    </source>
</evidence>
<sequence>MEKQYQIELLDGEYWWGGAVADGIHMPFGNQPFERTLTPNLTPNQAAPILISNKGRFIWSEEPFDFAFTENLLEISNAKGDVQQGEGYLHLRDVYKAVQAKFFPPTSKLPEPLMFTSPQYNTWIELMYDQEEEKILEYAEAIIANGMPPGILMIDDNWQEDYGVWNFHPGRFKNPEKMVERLHQLGFKVMLWTCPFVSPDSSVFRKLMADGLLLKDENGMVAIRQWWNGYSAILDLTNEKAVEWYQQQLDHLVDYYKIDGFKFDAGDPMYYKDTDQSALPTHANGHAEKFAELGRRYRLNEYRACWKMAGEPIGQRLCDKLHSWGDNGLGSLIPNGLAQGLMGYAFTCPDMIGGGEFQNFLANSDQLDQELFVRYAQCSALFPMMQFSAAPWRVLDDEHFGYCLEAAKLHERFGNDILQIAESAALTGEPIIRHMAYMFPEEGFEKVNDQFMLGDDILVAPVVTKGTTQRFVHFPTGAWQDEDGNIIQGPAEQLIDAPLSRLTWYKRVK</sequence>
<organism evidence="7 8">
    <name type="scientific">Neobacillus kokaensis</name>
    <dbReference type="NCBI Taxonomy" id="2759023"/>
    <lineage>
        <taxon>Bacteria</taxon>
        <taxon>Bacillati</taxon>
        <taxon>Bacillota</taxon>
        <taxon>Bacilli</taxon>
        <taxon>Bacillales</taxon>
        <taxon>Bacillaceae</taxon>
        <taxon>Neobacillus</taxon>
    </lineage>
</organism>
<dbReference type="Proteomes" id="UP000637074">
    <property type="component" value="Unassembled WGS sequence"/>
</dbReference>
<feature type="domain" description="Glycosyl hydrolase family 31 C-terminal" evidence="6">
    <location>
        <begin position="428"/>
        <end position="501"/>
    </location>
</feature>
<evidence type="ECO:0000256" key="2">
    <source>
        <dbReference type="ARBA" id="ARBA00022801"/>
    </source>
</evidence>
<evidence type="ECO:0000256" key="4">
    <source>
        <dbReference type="RuleBase" id="RU361185"/>
    </source>
</evidence>
<dbReference type="Gene3D" id="2.60.40.1180">
    <property type="entry name" value="Golgi alpha-mannosidase II"/>
    <property type="match status" value="1"/>
</dbReference>
<name>A0ABQ3N5M6_9BACI</name>
<dbReference type="InterPro" id="IPR048395">
    <property type="entry name" value="Glyco_hydro_31_C"/>
</dbReference>
<keyword evidence="3 4" id="KW-0326">Glycosidase</keyword>
<comment type="similarity">
    <text evidence="1 4">Belongs to the glycosyl hydrolase 31 family.</text>
</comment>